<sequence>MAIRRVIGSATRVGFGVLATGIAITQFFFTIDAGECAILFDRFQGVKPKVYGEGMHFRIPFIQTPRIFETRARPRVIYSICGSKDLQVAYTSLRILFRPDAEFIPEIFLKLGEDYENKVIPPAAKEVLKLITGKYTSVELLTDRRKVSAEIKSELAKRLAKFHVLLDDVAVTHIRFNKEFTQAIEDSQIARQGRSTWWRRRSSQSARQSSTRKGEYEAA</sequence>
<accession>Q3LDS0</accession>
<dbReference type="GO" id="GO:0007005">
    <property type="term" value="P:mitochondrion organization"/>
    <property type="evidence" value="ECO:0007669"/>
    <property type="project" value="TreeGrafter"/>
</dbReference>
<keyword evidence="2" id="KW-0999">Mitochondrion inner membrane</keyword>
<comment type="similarity">
    <text evidence="1 2">Belongs to the prohibitin family.</text>
</comment>
<dbReference type="InterPro" id="IPR001107">
    <property type="entry name" value="Band_7"/>
</dbReference>
<evidence type="ECO:0000259" key="4">
    <source>
        <dbReference type="SMART" id="SM00244"/>
    </source>
</evidence>
<evidence type="ECO:0000256" key="3">
    <source>
        <dbReference type="SAM" id="MobiDB-lite"/>
    </source>
</evidence>
<organism evidence="5">
    <name type="scientific">Nyctotherus ovalis</name>
    <name type="common">Ciliate protozoan</name>
    <dbReference type="NCBI Taxonomy" id="70075"/>
    <lineage>
        <taxon>Eukaryota</taxon>
        <taxon>Sar</taxon>
        <taxon>Alveolata</taxon>
        <taxon>Ciliophora</taxon>
        <taxon>Intramacronucleata</taxon>
        <taxon>Armophorea</taxon>
        <taxon>Clevelandellida</taxon>
        <taxon>Nyctotheridae</taxon>
        <taxon>Nyctotherus</taxon>
    </lineage>
</organism>
<dbReference type="EMBL" id="AJ871354">
    <property type="protein sequence ID" value="CAI62560.2"/>
    <property type="molecule type" value="Genomic_DNA"/>
</dbReference>
<reference evidence="5" key="1">
    <citation type="submission" date="2004-12" db="EMBL/GenBank/DDBJ databases">
        <authorList>
            <person name="van Hoek A.H."/>
        </authorList>
    </citation>
    <scope>NUCLEOTIDE SEQUENCE</scope>
</reference>
<name>Q3LDS0_NYCOV</name>
<dbReference type="PRINTS" id="PR00679">
    <property type="entry name" value="PROHIBITIN"/>
</dbReference>
<evidence type="ECO:0000256" key="1">
    <source>
        <dbReference type="ARBA" id="ARBA00009658"/>
    </source>
</evidence>
<evidence type="ECO:0000256" key="2">
    <source>
        <dbReference type="RuleBase" id="RU366048"/>
    </source>
</evidence>
<proteinExistence type="inferred from homology"/>
<dbReference type="CDD" id="cd03401">
    <property type="entry name" value="SPFH_prohibitin"/>
    <property type="match status" value="1"/>
</dbReference>
<comment type="subcellular location">
    <subcellularLocation>
        <location evidence="2">Mitochondrion inner membrane</location>
    </subcellularLocation>
</comment>
<dbReference type="Pfam" id="PF01145">
    <property type="entry name" value="Band_7"/>
    <property type="match status" value="1"/>
</dbReference>
<keyword evidence="2" id="KW-0496">Mitochondrion</keyword>
<dbReference type="PANTHER" id="PTHR23222:SF0">
    <property type="entry name" value="PROHIBITIN 1"/>
    <property type="match status" value="1"/>
</dbReference>
<dbReference type="AlphaFoldDB" id="Q3LDS0"/>
<evidence type="ECO:0000313" key="5">
    <source>
        <dbReference type="EMBL" id="CAI62560.2"/>
    </source>
</evidence>
<dbReference type="SMART" id="SM00244">
    <property type="entry name" value="PHB"/>
    <property type="match status" value="1"/>
</dbReference>
<dbReference type="GO" id="GO:0005743">
    <property type="term" value="C:mitochondrial inner membrane"/>
    <property type="evidence" value="ECO:0007669"/>
    <property type="project" value="UniProtKB-SubCell"/>
</dbReference>
<feature type="domain" description="Band 7" evidence="4">
    <location>
        <begin position="27"/>
        <end position="188"/>
    </location>
</feature>
<dbReference type="SUPFAM" id="SSF117892">
    <property type="entry name" value="Band 7/SPFH domain"/>
    <property type="match status" value="1"/>
</dbReference>
<dbReference type="Gene3D" id="3.30.479.30">
    <property type="entry name" value="Band 7 domain"/>
    <property type="match status" value="1"/>
</dbReference>
<feature type="non-terminal residue" evidence="5">
    <location>
        <position position="219"/>
    </location>
</feature>
<dbReference type="InterPro" id="IPR000163">
    <property type="entry name" value="Prohibitin"/>
</dbReference>
<dbReference type="InterPro" id="IPR036013">
    <property type="entry name" value="Band_7/SPFH_dom_sf"/>
</dbReference>
<protein>
    <recommendedName>
        <fullName evidence="2">Prohibitin</fullName>
    </recommendedName>
</protein>
<reference evidence="5" key="2">
    <citation type="journal article" date="2005" name="Nature">
        <title>An anaerobic mitochondrion that produces hydrogen.</title>
        <authorList>
            <person name="Boxma B."/>
            <person name="de Graaf R.M."/>
            <person name="van der Staay G.W.M."/>
            <person name="van Alen T.A."/>
            <person name="Ricard G."/>
            <person name="Gabaldon T."/>
            <person name="van Hoek A.H.A.M."/>
            <person name="Moon-van der Staay S.Y."/>
            <person name="Koopman W.J.H."/>
            <person name="van Hellemond J.J."/>
            <person name="Tielens A.G.M."/>
            <person name="Friedrich T."/>
            <person name="Veenhuis M."/>
            <person name="Huynen M.A."/>
            <person name="Hackstein J.H.P."/>
        </authorList>
    </citation>
    <scope>NUCLEOTIDE SEQUENCE</scope>
</reference>
<keyword evidence="2" id="KW-0472">Membrane</keyword>
<dbReference type="PANTHER" id="PTHR23222">
    <property type="entry name" value="PROHIBITIN"/>
    <property type="match status" value="1"/>
</dbReference>
<feature type="region of interest" description="Disordered" evidence="3">
    <location>
        <begin position="200"/>
        <end position="219"/>
    </location>
</feature>